<comment type="similarity">
    <text evidence="1">Belongs to the DNA polymerase type-A family.</text>
</comment>
<dbReference type="Pfam" id="PF00476">
    <property type="entry name" value="DNA_pol_A"/>
    <property type="match status" value="1"/>
</dbReference>
<dbReference type="InterPro" id="IPR002298">
    <property type="entry name" value="DNA_polymerase_A"/>
</dbReference>
<evidence type="ECO:0000259" key="5">
    <source>
        <dbReference type="SMART" id="SM00482"/>
    </source>
</evidence>
<dbReference type="Proteomes" id="UP000886129">
    <property type="component" value="Unassembled WGS sequence"/>
</dbReference>
<dbReference type="PANTHER" id="PTHR10133:SF27">
    <property type="entry name" value="DNA POLYMERASE NU"/>
    <property type="match status" value="1"/>
</dbReference>
<evidence type="ECO:0000256" key="3">
    <source>
        <dbReference type="ARBA" id="ARBA00022705"/>
    </source>
</evidence>
<dbReference type="AlphaFoldDB" id="A0A7C5DUT6"/>
<evidence type="ECO:0000256" key="2">
    <source>
        <dbReference type="ARBA" id="ARBA00012417"/>
    </source>
</evidence>
<protein>
    <recommendedName>
        <fullName evidence="2">DNA-directed DNA polymerase</fullName>
        <ecNumber evidence="2">2.7.7.7</ecNumber>
    </recommendedName>
</protein>
<gene>
    <name evidence="6" type="ORF">ENL26_01260</name>
</gene>
<dbReference type="GO" id="GO:0006261">
    <property type="term" value="P:DNA-templated DNA replication"/>
    <property type="evidence" value="ECO:0007669"/>
    <property type="project" value="InterPro"/>
</dbReference>
<dbReference type="InterPro" id="IPR043502">
    <property type="entry name" value="DNA/RNA_pol_sf"/>
</dbReference>
<accession>A0A7C5DUT6</accession>
<name>A0A7C5DUT6_9BACT</name>
<dbReference type="PRINTS" id="PR00868">
    <property type="entry name" value="DNAPOLI"/>
</dbReference>
<reference evidence="6" key="1">
    <citation type="journal article" date="2020" name="mSystems">
        <title>Genome- and Community-Level Interaction Insights into Carbon Utilization and Element Cycling Functions of Hydrothermarchaeota in Hydrothermal Sediment.</title>
        <authorList>
            <person name="Zhou Z."/>
            <person name="Liu Y."/>
            <person name="Xu W."/>
            <person name="Pan J."/>
            <person name="Luo Z.H."/>
            <person name="Li M."/>
        </authorList>
    </citation>
    <scope>NUCLEOTIDE SEQUENCE [LARGE SCALE GENOMIC DNA]</scope>
    <source>
        <strain evidence="6">HyVt-80</strain>
    </source>
</reference>
<dbReference type="GO" id="GO:0006302">
    <property type="term" value="P:double-strand break repair"/>
    <property type="evidence" value="ECO:0007669"/>
    <property type="project" value="TreeGrafter"/>
</dbReference>
<comment type="catalytic activity">
    <reaction evidence="4">
        <text>DNA(n) + a 2'-deoxyribonucleoside 5'-triphosphate = DNA(n+1) + diphosphate</text>
        <dbReference type="Rhea" id="RHEA:22508"/>
        <dbReference type="Rhea" id="RHEA-COMP:17339"/>
        <dbReference type="Rhea" id="RHEA-COMP:17340"/>
        <dbReference type="ChEBI" id="CHEBI:33019"/>
        <dbReference type="ChEBI" id="CHEBI:61560"/>
        <dbReference type="ChEBI" id="CHEBI:173112"/>
        <dbReference type="EC" id="2.7.7.7"/>
    </reaction>
</comment>
<dbReference type="SUPFAM" id="SSF56672">
    <property type="entry name" value="DNA/RNA polymerases"/>
    <property type="match status" value="1"/>
</dbReference>
<dbReference type="GO" id="GO:0003677">
    <property type="term" value="F:DNA binding"/>
    <property type="evidence" value="ECO:0007669"/>
    <property type="project" value="InterPro"/>
</dbReference>
<comment type="caution">
    <text evidence="6">The sequence shown here is derived from an EMBL/GenBank/DDBJ whole genome shotgun (WGS) entry which is preliminary data.</text>
</comment>
<feature type="domain" description="DNA-directed DNA polymerase family A palm" evidence="5">
    <location>
        <begin position="6"/>
        <end position="213"/>
    </location>
</feature>
<proteinExistence type="inferred from homology"/>
<dbReference type="Gene3D" id="1.10.150.20">
    <property type="entry name" value="5' to 3' exonuclease, C-terminal subdomain"/>
    <property type="match status" value="1"/>
</dbReference>
<evidence type="ECO:0000256" key="4">
    <source>
        <dbReference type="ARBA" id="ARBA00049244"/>
    </source>
</evidence>
<feature type="non-terminal residue" evidence="6">
    <location>
        <position position="1"/>
    </location>
</feature>
<organism evidence="6">
    <name type="scientific">Kosmotoga arenicorallina</name>
    <dbReference type="NCBI Taxonomy" id="688066"/>
    <lineage>
        <taxon>Bacteria</taxon>
        <taxon>Thermotogati</taxon>
        <taxon>Thermotogota</taxon>
        <taxon>Thermotogae</taxon>
        <taxon>Kosmotogales</taxon>
        <taxon>Kosmotogaceae</taxon>
        <taxon>Kosmotoga</taxon>
    </lineage>
</organism>
<dbReference type="PANTHER" id="PTHR10133">
    <property type="entry name" value="DNA POLYMERASE I"/>
    <property type="match status" value="1"/>
</dbReference>
<dbReference type="Gene3D" id="3.30.70.370">
    <property type="match status" value="1"/>
</dbReference>
<dbReference type="SMART" id="SM00482">
    <property type="entry name" value="POLAc"/>
    <property type="match status" value="1"/>
</dbReference>
<evidence type="ECO:0000256" key="1">
    <source>
        <dbReference type="ARBA" id="ARBA00007705"/>
    </source>
</evidence>
<dbReference type="FunFam" id="1.10.150.20:FF:000002">
    <property type="entry name" value="DNA polymerase I"/>
    <property type="match status" value="1"/>
</dbReference>
<dbReference type="EMBL" id="DRTH01000071">
    <property type="protein sequence ID" value="HHF08385.1"/>
    <property type="molecule type" value="Genomic_DNA"/>
</dbReference>
<sequence>SKNEEGREIRKAVVPQKSDWCILSADYSQIELRVLAHLSQDETLVEAFKQDEDIHVLTASRIFGTSPERITPDMRSVGKMVNFSVIYGVSAFGLSRRLGITHNEARKFIEEYFQLYPGVKRFLSKVAASAKTTGYVRTLFGRRREIPQLRSKNPTIRREGERMAINTPIQGTAADIMKLAMINCLHRIKDKNLKTKMILQVHDELVFEVPNEEKRVVHDIVKSAMEDVVEFSVPLKVSMNFADNWE</sequence>
<dbReference type="InterPro" id="IPR001098">
    <property type="entry name" value="DNA-dir_DNA_pol_A_palm_dom"/>
</dbReference>
<evidence type="ECO:0000313" key="6">
    <source>
        <dbReference type="EMBL" id="HHF08385.1"/>
    </source>
</evidence>
<keyword evidence="3" id="KW-0235">DNA replication</keyword>
<dbReference type="GO" id="GO:0003887">
    <property type="term" value="F:DNA-directed DNA polymerase activity"/>
    <property type="evidence" value="ECO:0007669"/>
    <property type="project" value="UniProtKB-EC"/>
</dbReference>
<dbReference type="EC" id="2.7.7.7" evidence="2"/>